<dbReference type="InterPro" id="IPR001464">
    <property type="entry name" value="Annexin"/>
</dbReference>
<evidence type="ECO:0008006" key="9">
    <source>
        <dbReference type="Google" id="ProtNLM"/>
    </source>
</evidence>
<protein>
    <recommendedName>
        <fullName evidence="9">Annexin</fullName>
    </recommendedName>
</protein>
<sequence>MYARGLQSLWEAQALDMATSASLRSISCEKTCKDIHDKWGRVDQLARVLACTTNMERRQIRETYKSMYGLDPTDHLQQTRDANANSEIGSLLSLWLLEPHERDAVMAREALNSSHTNYNALLELYIGRKSSQLLLIKQEYHAKFKRQLDQDISSEPDDSYQKILVALATSHKSHYTEVSQHVAKCDAKRLHEAGEGRMGTIDENVVLEIISKRSIQQLKITINTYKHIYGRDYRKSLKSKPGGEFEDALRMVVECLCNPVKYFSKMLNKNISETTKDNPLPRVLISRAGIDIAEIGSYFKAKYGRKLEEAIEESVTNTDQRDFLVALAAANSTR</sequence>
<keyword evidence="3 6" id="KW-0106">Calcium</keyword>
<evidence type="ECO:0000313" key="8">
    <source>
        <dbReference type="Proteomes" id="UP000825729"/>
    </source>
</evidence>
<dbReference type="Pfam" id="PF00191">
    <property type="entry name" value="Annexin"/>
    <property type="match status" value="3"/>
</dbReference>
<organism evidence="7 8">
    <name type="scientific">Aristolochia fimbriata</name>
    <name type="common">White veined hardy Dutchman's pipe vine</name>
    <dbReference type="NCBI Taxonomy" id="158543"/>
    <lineage>
        <taxon>Eukaryota</taxon>
        <taxon>Viridiplantae</taxon>
        <taxon>Streptophyta</taxon>
        <taxon>Embryophyta</taxon>
        <taxon>Tracheophyta</taxon>
        <taxon>Spermatophyta</taxon>
        <taxon>Magnoliopsida</taxon>
        <taxon>Magnoliidae</taxon>
        <taxon>Piperales</taxon>
        <taxon>Aristolochiaceae</taxon>
        <taxon>Aristolochia</taxon>
    </lineage>
</organism>
<evidence type="ECO:0000256" key="6">
    <source>
        <dbReference type="PIRSR" id="PIRSR609118-1"/>
    </source>
</evidence>
<evidence type="ECO:0000256" key="5">
    <source>
        <dbReference type="ARBA" id="ARBA00023302"/>
    </source>
</evidence>
<keyword evidence="4" id="KW-0041">Annexin</keyword>
<dbReference type="InterPro" id="IPR037104">
    <property type="entry name" value="Annexin_sf"/>
</dbReference>
<dbReference type="GO" id="GO:0005509">
    <property type="term" value="F:calcium ion binding"/>
    <property type="evidence" value="ECO:0007669"/>
    <property type="project" value="InterPro"/>
</dbReference>
<dbReference type="GO" id="GO:0009409">
    <property type="term" value="P:response to cold"/>
    <property type="evidence" value="ECO:0007669"/>
    <property type="project" value="TreeGrafter"/>
</dbReference>
<feature type="binding site" evidence="6">
    <location>
        <position position="271"/>
    </location>
    <ligand>
        <name>Ca(2+)</name>
        <dbReference type="ChEBI" id="CHEBI:29108"/>
        <label>1</label>
    </ligand>
</feature>
<dbReference type="PANTHER" id="PTHR10502:SF190">
    <property type="entry name" value="OS09G0453300 PROTEIN"/>
    <property type="match status" value="1"/>
</dbReference>
<feature type="binding site" evidence="6">
    <location>
        <position position="40"/>
    </location>
    <ligand>
        <name>Ca(2+)</name>
        <dbReference type="ChEBI" id="CHEBI:29108"/>
        <label>1</label>
    </ligand>
</feature>
<dbReference type="InterPro" id="IPR009118">
    <property type="entry name" value="AnnexinD_plant"/>
</dbReference>
<dbReference type="GO" id="GO:0009651">
    <property type="term" value="P:response to salt stress"/>
    <property type="evidence" value="ECO:0007669"/>
    <property type="project" value="TreeGrafter"/>
</dbReference>
<keyword evidence="1 6" id="KW-0479">Metal-binding</keyword>
<dbReference type="GO" id="GO:0005737">
    <property type="term" value="C:cytoplasm"/>
    <property type="evidence" value="ECO:0007669"/>
    <property type="project" value="TreeGrafter"/>
</dbReference>
<dbReference type="GO" id="GO:0005544">
    <property type="term" value="F:calcium-dependent phospholipid binding"/>
    <property type="evidence" value="ECO:0007669"/>
    <property type="project" value="UniProtKB-KW"/>
</dbReference>
<dbReference type="PANTHER" id="PTHR10502">
    <property type="entry name" value="ANNEXIN"/>
    <property type="match status" value="1"/>
</dbReference>
<name>A0AAV7ETX6_ARIFI</name>
<dbReference type="Gene3D" id="1.10.220.10">
    <property type="entry name" value="Annexin"/>
    <property type="match status" value="3"/>
</dbReference>
<dbReference type="Proteomes" id="UP000825729">
    <property type="component" value="Unassembled WGS sequence"/>
</dbReference>
<keyword evidence="5" id="KW-0111">Calcium/phospholipid-binding</keyword>
<accession>A0AAV7ETX6</accession>
<reference evidence="7 8" key="1">
    <citation type="submission" date="2021-07" db="EMBL/GenBank/DDBJ databases">
        <title>The Aristolochia fimbriata genome: insights into angiosperm evolution, floral development and chemical biosynthesis.</title>
        <authorList>
            <person name="Jiao Y."/>
        </authorList>
    </citation>
    <scope>NUCLEOTIDE SEQUENCE [LARGE SCALE GENOMIC DNA]</scope>
    <source>
        <strain evidence="7">IBCAS-2021</strain>
        <tissue evidence="7">Leaf</tissue>
    </source>
</reference>
<evidence type="ECO:0000256" key="1">
    <source>
        <dbReference type="ARBA" id="ARBA00022723"/>
    </source>
</evidence>
<dbReference type="GO" id="GO:0001786">
    <property type="term" value="F:phosphatidylserine binding"/>
    <property type="evidence" value="ECO:0007669"/>
    <property type="project" value="TreeGrafter"/>
</dbReference>
<proteinExistence type="predicted"/>
<dbReference type="PRINTS" id="PR00196">
    <property type="entry name" value="ANNEXIN"/>
</dbReference>
<dbReference type="SUPFAM" id="SSF47874">
    <property type="entry name" value="Annexin"/>
    <property type="match status" value="1"/>
</dbReference>
<keyword evidence="2" id="KW-0677">Repeat</keyword>
<dbReference type="AlphaFoldDB" id="A0AAV7ETX6"/>
<dbReference type="PRINTS" id="PR01814">
    <property type="entry name" value="ANNEXINPLANT"/>
</dbReference>
<dbReference type="GO" id="GO:0009408">
    <property type="term" value="P:response to heat"/>
    <property type="evidence" value="ECO:0007669"/>
    <property type="project" value="TreeGrafter"/>
</dbReference>
<dbReference type="GO" id="GO:0009414">
    <property type="term" value="P:response to water deprivation"/>
    <property type="evidence" value="ECO:0007669"/>
    <property type="project" value="TreeGrafter"/>
</dbReference>
<evidence type="ECO:0000256" key="4">
    <source>
        <dbReference type="ARBA" id="ARBA00023216"/>
    </source>
</evidence>
<evidence type="ECO:0000256" key="2">
    <source>
        <dbReference type="ARBA" id="ARBA00022737"/>
    </source>
</evidence>
<comment type="caution">
    <text evidence="7">The sequence shown here is derived from an EMBL/GenBank/DDBJ whole genome shotgun (WGS) entry which is preliminary data.</text>
</comment>
<keyword evidence="8" id="KW-1185">Reference proteome</keyword>
<gene>
    <name evidence="7" type="ORF">H6P81_005003</name>
</gene>
<dbReference type="InterPro" id="IPR018502">
    <property type="entry name" value="Annexin_repeat"/>
</dbReference>
<dbReference type="EMBL" id="JAINDJ010000003">
    <property type="protein sequence ID" value="KAG9452099.1"/>
    <property type="molecule type" value="Genomic_DNA"/>
</dbReference>
<evidence type="ECO:0000313" key="7">
    <source>
        <dbReference type="EMBL" id="KAG9452099.1"/>
    </source>
</evidence>
<evidence type="ECO:0000256" key="3">
    <source>
        <dbReference type="ARBA" id="ARBA00022837"/>
    </source>
</evidence>
<dbReference type="PROSITE" id="PS51897">
    <property type="entry name" value="ANNEXIN_2"/>
    <property type="match status" value="3"/>
</dbReference>
<feature type="binding site" evidence="6">
    <location>
        <position position="316"/>
    </location>
    <ligand>
        <name>Ca(2+)</name>
        <dbReference type="ChEBI" id="CHEBI:29108"/>
        <label>1</label>
    </ligand>
</feature>
<dbReference type="GO" id="GO:0005886">
    <property type="term" value="C:plasma membrane"/>
    <property type="evidence" value="ECO:0007669"/>
    <property type="project" value="TreeGrafter"/>
</dbReference>
<dbReference type="SMART" id="SM00335">
    <property type="entry name" value="ANX"/>
    <property type="match status" value="3"/>
</dbReference>